<dbReference type="RefSeq" id="WP_050005390.1">
    <property type="nucleotide sequence ID" value="NZ_CAOJUJ010000014.1"/>
</dbReference>
<keyword evidence="2" id="KW-0489">Methyltransferase</keyword>
<dbReference type="GO" id="GO:0004851">
    <property type="term" value="F:uroporphyrin-III C-methyltransferase activity"/>
    <property type="evidence" value="ECO:0007669"/>
    <property type="project" value="UniProtKB-EC"/>
</dbReference>
<protein>
    <recommendedName>
        <fullName evidence="1">uroporphyrinogen-III C-methyltransferase</fullName>
        <ecNumber evidence="1">2.1.1.107</ecNumber>
    </recommendedName>
</protein>
<dbReference type="EC" id="2.1.1.107" evidence="1"/>
<evidence type="ECO:0000256" key="3">
    <source>
        <dbReference type="ARBA" id="ARBA00022679"/>
    </source>
</evidence>
<feature type="domain" description="Tetrapyrrole biosynthesis uroporphyrinogen III synthase" evidence="7">
    <location>
        <begin position="268"/>
        <end position="481"/>
    </location>
</feature>
<dbReference type="PANTHER" id="PTHR45790">
    <property type="entry name" value="SIROHEME SYNTHASE-RELATED"/>
    <property type="match status" value="1"/>
</dbReference>
<dbReference type="InterPro" id="IPR036108">
    <property type="entry name" value="4pyrrol_syn_uPrphyn_synt_sf"/>
</dbReference>
<gene>
    <name evidence="8" type="ORF">TQ39_09715</name>
</gene>
<name>A0A0D8J236_9FIRM</name>
<reference evidence="8" key="1">
    <citation type="submission" date="2015-02" db="EMBL/GenBank/DDBJ databases">
        <title>A novel member of the family Ruminococcaceae isolated from human feces.</title>
        <authorList>
            <person name="Shkoporov A.N."/>
            <person name="Chaplin A.V."/>
            <person name="Motuzova O.V."/>
            <person name="Kafarskaia L.I."/>
            <person name="Khokhlova E.V."/>
            <person name="Efimov B.A."/>
        </authorList>
    </citation>
    <scope>NUCLEOTIDE SEQUENCE [LARGE SCALE GENOMIC DNA]</scope>
    <source>
        <strain evidence="8">585-1</strain>
    </source>
</reference>
<accession>A0A0D8J236</accession>
<dbReference type="GO" id="GO:0004852">
    <property type="term" value="F:uroporphyrinogen-III synthase activity"/>
    <property type="evidence" value="ECO:0007669"/>
    <property type="project" value="InterPro"/>
</dbReference>
<dbReference type="Pfam" id="PF02602">
    <property type="entry name" value="HEM4"/>
    <property type="match status" value="1"/>
</dbReference>
<evidence type="ECO:0000259" key="7">
    <source>
        <dbReference type="Pfam" id="PF02602"/>
    </source>
</evidence>
<keyword evidence="5" id="KW-0627">Porphyrin biosynthesis</keyword>
<comment type="caution">
    <text evidence="8">The sequence shown here is derived from an EMBL/GenBank/DDBJ whole genome shotgun (WGS) entry which is preliminary data.</text>
</comment>
<dbReference type="GeneID" id="93727853"/>
<dbReference type="CDD" id="cd06578">
    <property type="entry name" value="HemD"/>
    <property type="match status" value="1"/>
</dbReference>
<dbReference type="SUPFAM" id="SSF69618">
    <property type="entry name" value="HemD-like"/>
    <property type="match status" value="1"/>
</dbReference>
<dbReference type="InterPro" id="IPR014776">
    <property type="entry name" value="4pyrrole_Mease_sub2"/>
</dbReference>
<dbReference type="PANTHER" id="PTHR45790:SF3">
    <property type="entry name" value="S-ADENOSYL-L-METHIONINE-DEPENDENT UROPORPHYRINOGEN III METHYLTRANSFERASE, CHLOROPLASTIC"/>
    <property type="match status" value="1"/>
</dbReference>
<dbReference type="CDD" id="cd11642">
    <property type="entry name" value="SUMT"/>
    <property type="match status" value="1"/>
</dbReference>
<dbReference type="InterPro" id="IPR006366">
    <property type="entry name" value="CobA/CysG_C"/>
</dbReference>
<dbReference type="InterPro" id="IPR000878">
    <property type="entry name" value="4pyrrol_Mease"/>
</dbReference>
<dbReference type="AlphaFoldDB" id="A0A0D8J236"/>
<evidence type="ECO:0000256" key="4">
    <source>
        <dbReference type="ARBA" id="ARBA00022691"/>
    </source>
</evidence>
<proteinExistence type="predicted"/>
<dbReference type="PATRIC" id="fig|1550024.3.peg.2218"/>
<dbReference type="Gene3D" id="3.40.1010.10">
    <property type="entry name" value="Cobalt-precorrin-4 Transmethylase, Domain 1"/>
    <property type="match status" value="1"/>
</dbReference>
<evidence type="ECO:0000256" key="2">
    <source>
        <dbReference type="ARBA" id="ARBA00022603"/>
    </source>
</evidence>
<dbReference type="NCBIfam" id="NF004790">
    <property type="entry name" value="PRK06136.1"/>
    <property type="match status" value="1"/>
</dbReference>
<dbReference type="InterPro" id="IPR014777">
    <property type="entry name" value="4pyrrole_Mease_sub1"/>
</dbReference>
<keyword evidence="9" id="KW-1185">Reference proteome</keyword>
<dbReference type="InterPro" id="IPR003754">
    <property type="entry name" value="4pyrrol_synth_uPrphyn_synth"/>
</dbReference>
<dbReference type="SUPFAM" id="SSF53790">
    <property type="entry name" value="Tetrapyrrole methylase"/>
    <property type="match status" value="1"/>
</dbReference>
<evidence type="ECO:0000313" key="8">
    <source>
        <dbReference type="EMBL" id="KJF39838.1"/>
    </source>
</evidence>
<dbReference type="Gene3D" id="3.30.950.10">
    <property type="entry name" value="Methyltransferase, Cobalt-precorrin-4 Transmethylase, Domain 2"/>
    <property type="match status" value="1"/>
</dbReference>
<evidence type="ECO:0000256" key="5">
    <source>
        <dbReference type="ARBA" id="ARBA00023244"/>
    </source>
</evidence>
<organism evidence="8 9">
    <name type="scientific">Ruthenibacterium lactatiformans</name>
    <dbReference type="NCBI Taxonomy" id="1550024"/>
    <lineage>
        <taxon>Bacteria</taxon>
        <taxon>Bacillati</taxon>
        <taxon>Bacillota</taxon>
        <taxon>Clostridia</taxon>
        <taxon>Eubacteriales</taxon>
        <taxon>Oscillospiraceae</taxon>
        <taxon>Ruthenibacterium</taxon>
    </lineage>
</organism>
<keyword evidence="3" id="KW-0808">Transferase</keyword>
<dbReference type="Proteomes" id="UP000032483">
    <property type="component" value="Unassembled WGS sequence"/>
</dbReference>
<evidence type="ECO:0000256" key="1">
    <source>
        <dbReference type="ARBA" id="ARBA00012162"/>
    </source>
</evidence>
<dbReference type="Pfam" id="PF00590">
    <property type="entry name" value="TP_methylase"/>
    <property type="match status" value="1"/>
</dbReference>
<dbReference type="GO" id="GO:0019354">
    <property type="term" value="P:siroheme biosynthetic process"/>
    <property type="evidence" value="ECO:0007669"/>
    <property type="project" value="InterPro"/>
</dbReference>
<dbReference type="InterPro" id="IPR050161">
    <property type="entry name" value="Siro_Cobalamin_biosynth"/>
</dbReference>
<feature type="domain" description="Tetrapyrrole methylase" evidence="6">
    <location>
        <begin position="7"/>
        <end position="217"/>
    </location>
</feature>
<dbReference type="InterPro" id="IPR035996">
    <property type="entry name" value="4pyrrol_Methylase_sf"/>
</dbReference>
<dbReference type="Gene3D" id="3.40.50.10090">
    <property type="match status" value="2"/>
</dbReference>
<dbReference type="GO" id="GO:0032259">
    <property type="term" value="P:methylation"/>
    <property type="evidence" value="ECO:0007669"/>
    <property type="project" value="UniProtKB-KW"/>
</dbReference>
<evidence type="ECO:0000313" key="9">
    <source>
        <dbReference type="Proteomes" id="UP000032483"/>
    </source>
</evidence>
<dbReference type="FunFam" id="3.40.1010.10:FF:000001">
    <property type="entry name" value="Siroheme synthase"/>
    <property type="match status" value="1"/>
</dbReference>
<keyword evidence="4" id="KW-0949">S-adenosyl-L-methionine</keyword>
<dbReference type="EMBL" id="JXXK01000012">
    <property type="protein sequence ID" value="KJF39838.1"/>
    <property type="molecule type" value="Genomic_DNA"/>
</dbReference>
<dbReference type="FunFam" id="3.30.950.10:FF:000001">
    <property type="entry name" value="Siroheme synthase"/>
    <property type="match status" value="1"/>
</dbReference>
<dbReference type="NCBIfam" id="TIGR01469">
    <property type="entry name" value="cobA_cysG_Cterm"/>
    <property type="match status" value="1"/>
</dbReference>
<sequence>MHKKGFVYLVGAGCGSADLITVRGLRLLQSCDAVVYDDLIDPALLAQAAHAEQHPAGKRCGRHSMPQSEINSLLVRLGQSGKTVVRLKGGDPFVFGRGGEEFLALQAAGVPCEEVPGISSCIAVPAAAGIPVTHRGASRSFHVITGHTAQTGDTLPESLEALAALHGTLVFLMGLNSLEQIAARLTAAGKPPETPAAVVSGGNAPHPATVRGTLADIAEKARAARVQAPAVIVVGAAAALELCAPAAPVLPLAGVRVGLVGTPAFTERLARRLEALGAAAVPCMTARVRPLPPQPGWERLADGRSCWVVLTSRNGVGCFFDALAAARIDVRRLHACRFAAIGPATAEALAQRGITADLCPEQATGAELARALCAAAGPGEEILLFRAAESSPEMRGILTAQGFSVREYTLYKTEYAAASPNAEADYLAFASAGGVRAWFSACGAAPKGAVCVCIGPVTARALAQQTGAPFLTAEDISAEGVAECILRAHRHKKAQEE</sequence>
<evidence type="ECO:0000259" key="6">
    <source>
        <dbReference type="Pfam" id="PF00590"/>
    </source>
</evidence>